<keyword evidence="6" id="KW-0547">Nucleotide-binding</keyword>
<dbReference type="Pfam" id="PF01743">
    <property type="entry name" value="PolyA_pol"/>
    <property type="match status" value="1"/>
</dbReference>
<dbReference type="Gene3D" id="3.30.460.10">
    <property type="entry name" value="Beta Polymerase, domain 2"/>
    <property type="match status" value="1"/>
</dbReference>
<comment type="similarity">
    <text evidence="8">Belongs to the tRNA nucleotidyltransferase/poly(A) polymerase family.</text>
</comment>
<gene>
    <name evidence="11" type="ORF">DKT77_12895</name>
</gene>
<evidence type="ECO:0000259" key="10">
    <source>
        <dbReference type="Pfam" id="PF12627"/>
    </source>
</evidence>
<dbReference type="PANTHER" id="PTHR46173:SF1">
    <property type="entry name" value="CCA TRNA NUCLEOTIDYLTRANSFERASE 1, MITOCHONDRIAL"/>
    <property type="match status" value="1"/>
</dbReference>
<evidence type="ECO:0000256" key="2">
    <source>
        <dbReference type="ARBA" id="ARBA00022679"/>
    </source>
</evidence>
<evidence type="ECO:0000256" key="8">
    <source>
        <dbReference type="RuleBase" id="RU003953"/>
    </source>
</evidence>
<dbReference type="GO" id="GO:0000049">
    <property type="term" value="F:tRNA binding"/>
    <property type="evidence" value="ECO:0007669"/>
    <property type="project" value="TreeGrafter"/>
</dbReference>
<keyword evidence="4" id="KW-0548">Nucleotidyltransferase</keyword>
<keyword evidence="5" id="KW-0479">Metal-binding</keyword>
<dbReference type="GO" id="GO:0016779">
    <property type="term" value="F:nucleotidyltransferase activity"/>
    <property type="evidence" value="ECO:0007669"/>
    <property type="project" value="UniProtKB-KW"/>
</dbReference>
<dbReference type="EMBL" id="QGKU01000039">
    <property type="protein sequence ID" value="PWR02163.1"/>
    <property type="molecule type" value="Genomic_DNA"/>
</dbReference>
<evidence type="ECO:0000256" key="7">
    <source>
        <dbReference type="ARBA" id="ARBA00022842"/>
    </source>
</evidence>
<evidence type="ECO:0000259" key="9">
    <source>
        <dbReference type="Pfam" id="PF01743"/>
    </source>
</evidence>
<evidence type="ECO:0000256" key="6">
    <source>
        <dbReference type="ARBA" id="ARBA00022741"/>
    </source>
</evidence>
<dbReference type="GO" id="GO:0008033">
    <property type="term" value="P:tRNA processing"/>
    <property type="evidence" value="ECO:0007669"/>
    <property type="project" value="UniProtKB-KW"/>
</dbReference>
<dbReference type="InterPro" id="IPR050264">
    <property type="entry name" value="Bact_CCA-adding_enz_type3_sf"/>
</dbReference>
<dbReference type="PANTHER" id="PTHR46173">
    <property type="entry name" value="CCA TRNA NUCLEOTIDYLTRANSFERASE 1, MITOCHONDRIAL"/>
    <property type="match status" value="1"/>
</dbReference>
<dbReference type="RefSeq" id="WP_109812116.1">
    <property type="nucleotide sequence ID" value="NZ_QGKU01000039.1"/>
</dbReference>
<dbReference type="Pfam" id="PF12627">
    <property type="entry name" value="PolyA_pol_RNAbd"/>
    <property type="match status" value="1"/>
</dbReference>
<evidence type="ECO:0000256" key="1">
    <source>
        <dbReference type="ARBA" id="ARBA00001946"/>
    </source>
</evidence>
<dbReference type="Proteomes" id="UP000245680">
    <property type="component" value="Unassembled WGS sequence"/>
</dbReference>
<dbReference type="OrthoDB" id="9805698at2"/>
<sequence>MTRIAADWLDAPATRAVFRALTNRGHAVFAVGGCVRNTLMDRPVADVDIATDARPDQTTEAAQAAGLRAIPTGAAHGTITVVAQDVPFEVTTFRHDVITDGRHALVAFSDRMEDDAARRDFTMNALYAAPDGRLHDPVGGLADLRAGRLRFIGTPDARIAEDYLRILRFFRFHAWYADPAGGIDAEGLAACAAGQDGLARVSAERIGHEMLRLLAAPDPAPAVAAMAQTGILARLLPGASSNELAPLVLLEADAAPDPIRRLAVLGGADPAARLRLSRAQARRIALLSDAARGATGAGELAYRHGAQDARDAMLVRAALLGAPLPADAAQAIARGAAARFPVTAADLTPALSGRALGRELARLENRWIASDFTLDRAALLDGG</sequence>
<feature type="domain" description="tRNA nucleotidyltransferase/poly(A) polymerase RNA and SrmB- binding" evidence="10">
    <location>
        <begin position="183"/>
        <end position="239"/>
    </location>
</feature>
<dbReference type="GO" id="GO:0000166">
    <property type="term" value="F:nucleotide binding"/>
    <property type="evidence" value="ECO:0007669"/>
    <property type="project" value="UniProtKB-KW"/>
</dbReference>
<proteinExistence type="inferred from homology"/>
<comment type="cofactor">
    <cofactor evidence="1">
        <name>Mg(2+)</name>
        <dbReference type="ChEBI" id="CHEBI:18420"/>
    </cofactor>
</comment>
<protein>
    <submittedName>
        <fullName evidence="11">CCA tRNA nucleotidyltransferase</fullName>
    </submittedName>
</protein>
<keyword evidence="12" id="KW-1185">Reference proteome</keyword>
<dbReference type="SUPFAM" id="SSF81891">
    <property type="entry name" value="Poly A polymerase C-terminal region-like"/>
    <property type="match status" value="1"/>
</dbReference>
<keyword evidence="7" id="KW-0460">Magnesium</keyword>
<dbReference type="SUPFAM" id="SSF81301">
    <property type="entry name" value="Nucleotidyltransferase"/>
    <property type="match status" value="1"/>
</dbReference>
<evidence type="ECO:0000256" key="5">
    <source>
        <dbReference type="ARBA" id="ARBA00022723"/>
    </source>
</evidence>
<dbReference type="InterPro" id="IPR043519">
    <property type="entry name" value="NT_sf"/>
</dbReference>
<feature type="domain" description="Poly A polymerase head" evidence="9">
    <location>
        <begin position="29"/>
        <end position="150"/>
    </location>
</feature>
<dbReference type="CDD" id="cd05398">
    <property type="entry name" value="NT_ClassII-CCAase"/>
    <property type="match status" value="1"/>
</dbReference>
<dbReference type="AlphaFoldDB" id="A0A2V2LK05"/>
<keyword evidence="3" id="KW-0819">tRNA processing</keyword>
<evidence type="ECO:0000313" key="12">
    <source>
        <dbReference type="Proteomes" id="UP000245680"/>
    </source>
</evidence>
<dbReference type="InterPro" id="IPR002646">
    <property type="entry name" value="PolA_pol_head_dom"/>
</dbReference>
<dbReference type="GO" id="GO:0046872">
    <property type="term" value="F:metal ion binding"/>
    <property type="evidence" value="ECO:0007669"/>
    <property type="project" value="UniProtKB-KW"/>
</dbReference>
<comment type="caution">
    <text evidence="11">The sequence shown here is derived from an EMBL/GenBank/DDBJ whole genome shotgun (WGS) entry which is preliminary data.</text>
</comment>
<keyword evidence="2 8" id="KW-0808">Transferase</keyword>
<reference evidence="11 12" key="1">
    <citation type="submission" date="2018-05" db="EMBL/GenBank/DDBJ databases">
        <title>Rhodobacteraceae gen. nov., sp. nov. isolated from sea water.</title>
        <authorList>
            <person name="Ren Y."/>
        </authorList>
    </citation>
    <scope>NUCLEOTIDE SEQUENCE [LARGE SCALE GENOMIC DNA]</scope>
    <source>
        <strain evidence="11 12">TG-679</strain>
    </source>
</reference>
<keyword evidence="8" id="KW-0694">RNA-binding</keyword>
<evidence type="ECO:0000313" key="11">
    <source>
        <dbReference type="EMBL" id="PWR02163.1"/>
    </source>
</evidence>
<organism evidence="11 12">
    <name type="scientific">Meridianimarinicoccus roseus</name>
    <dbReference type="NCBI Taxonomy" id="2072018"/>
    <lineage>
        <taxon>Bacteria</taxon>
        <taxon>Pseudomonadati</taxon>
        <taxon>Pseudomonadota</taxon>
        <taxon>Alphaproteobacteria</taxon>
        <taxon>Rhodobacterales</taxon>
        <taxon>Paracoccaceae</taxon>
        <taxon>Meridianimarinicoccus</taxon>
    </lineage>
</organism>
<dbReference type="InterPro" id="IPR032828">
    <property type="entry name" value="PolyA_RNA-bd"/>
</dbReference>
<dbReference type="Gene3D" id="1.10.3090.10">
    <property type="entry name" value="cca-adding enzyme, domain 2"/>
    <property type="match status" value="1"/>
</dbReference>
<name>A0A2V2LK05_9RHOB</name>
<evidence type="ECO:0000256" key="4">
    <source>
        <dbReference type="ARBA" id="ARBA00022695"/>
    </source>
</evidence>
<evidence type="ECO:0000256" key="3">
    <source>
        <dbReference type="ARBA" id="ARBA00022694"/>
    </source>
</evidence>
<accession>A0A2V2LK05</accession>